<dbReference type="Gene3D" id="3.40.50.1820">
    <property type="entry name" value="alpha/beta hydrolase"/>
    <property type="match status" value="1"/>
</dbReference>
<feature type="transmembrane region" description="Helical" evidence="1">
    <location>
        <begin position="7"/>
        <end position="28"/>
    </location>
</feature>
<dbReference type="InterPro" id="IPR000073">
    <property type="entry name" value="AB_hydrolase_1"/>
</dbReference>
<dbReference type="Proteomes" id="UP001179647">
    <property type="component" value="Chromosome"/>
</dbReference>
<dbReference type="RefSeq" id="WP_275468863.1">
    <property type="nucleotide sequence ID" value="NZ_CP110232.1"/>
</dbReference>
<gene>
    <name evidence="3" type="ORF">OL234_08840</name>
</gene>
<dbReference type="PANTHER" id="PTHR43798">
    <property type="entry name" value="MONOACYLGLYCEROL LIPASE"/>
    <property type="match status" value="1"/>
</dbReference>
<dbReference type="GO" id="GO:0016020">
    <property type="term" value="C:membrane"/>
    <property type="evidence" value="ECO:0007669"/>
    <property type="project" value="TreeGrafter"/>
</dbReference>
<dbReference type="InterPro" id="IPR029058">
    <property type="entry name" value="AB_hydrolase_fold"/>
</dbReference>
<keyword evidence="1" id="KW-0472">Membrane</keyword>
<dbReference type="PANTHER" id="PTHR43798:SF33">
    <property type="entry name" value="HYDROLASE, PUTATIVE (AFU_ORTHOLOGUE AFUA_2G14860)-RELATED"/>
    <property type="match status" value="1"/>
</dbReference>
<name>A0AAF0CUE8_9ENTE</name>
<keyword evidence="4" id="KW-1185">Reference proteome</keyword>
<dbReference type="SUPFAM" id="SSF53474">
    <property type="entry name" value="alpha/beta-Hydrolases"/>
    <property type="match status" value="1"/>
</dbReference>
<keyword evidence="3" id="KW-0378">Hydrolase</keyword>
<organism evidence="3 4">
    <name type="scientific">Vagococcus intermedius</name>
    <dbReference type="NCBI Taxonomy" id="2991418"/>
    <lineage>
        <taxon>Bacteria</taxon>
        <taxon>Bacillati</taxon>
        <taxon>Bacillota</taxon>
        <taxon>Bacilli</taxon>
        <taxon>Lactobacillales</taxon>
        <taxon>Enterococcaceae</taxon>
        <taxon>Vagococcus</taxon>
    </lineage>
</organism>
<keyword evidence="1" id="KW-1133">Transmembrane helix</keyword>
<evidence type="ECO:0000313" key="4">
    <source>
        <dbReference type="Proteomes" id="UP001179647"/>
    </source>
</evidence>
<dbReference type="KEGG" id="vie:OL234_08840"/>
<dbReference type="GO" id="GO:0047372">
    <property type="term" value="F:monoacylglycerol lipase activity"/>
    <property type="evidence" value="ECO:0007669"/>
    <property type="project" value="TreeGrafter"/>
</dbReference>
<sequence length="310" mass="34887">MKKIIKFVGIIGLIVVICVLLFFVGTFLNNKIQLNRESKKIVSYGQKVTVDNKSMRVEISGKGQQTVVLLPGYLTGTPVLDFKPLTEELAKDYRVVVLEPFGYGLSEDTNKARTVENLTSEIHQGLEQLGITHYTLMAHSISGVYALDYIKKYPKEVESFVGIDSSLPSQGGADDNQEGMIKFLSRSGIYRLFTKAAPEMLNAPQLDQPSLDQFKYLSLKNIGSEATINEGREMARNFEKTSNLIYPPDLPILYFLASESIEPDEDWLPIHQKMIANSQYSEIKIYEGSHYLHHTKAEEMAADFTEFIAN</sequence>
<dbReference type="AlphaFoldDB" id="A0AAF0CUE8"/>
<evidence type="ECO:0000313" key="3">
    <source>
        <dbReference type="EMBL" id="WEG73061.1"/>
    </source>
</evidence>
<dbReference type="Pfam" id="PF00561">
    <property type="entry name" value="Abhydrolase_1"/>
    <property type="match status" value="1"/>
</dbReference>
<protein>
    <submittedName>
        <fullName evidence="3">Alpha/beta hydrolase</fullName>
    </submittedName>
</protein>
<feature type="domain" description="AB hydrolase-1" evidence="2">
    <location>
        <begin position="66"/>
        <end position="189"/>
    </location>
</feature>
<evidence type="ECO:0000256" key="1">
    <source>
        <dbReference type="SAM" id="Phobius"/>
    </source>
</evidence>
<dbReference type="GO" id="GO:0046464">
    <property type="term" value="P:acylglycerol catabolic process"/>
    <property type="evidence" value="ECO:0007669"/>
    <property type="project" value="TreeGrafter"/>
</dbReference>
<reference evidence="3" key="1">
    <citation type="submission" date="2022-10" db="EMBL/GenBank/DDBJ databases">
        <title>Vagococcus sp. isolated from poultry meat.</title>
        <authorList>
            <person name="Johansson P."/>
            <person name="Bjorkroth J."/>
        </authorList>
    </citation>
    <scope>NUCLEOTIDE SEQUENCE</scope>
    <source>
        <strain evidence="3">STAA11</strain>
    </source>
</reference>
<proteinExistence type="predicted"/>
<evidence type="ECO:0000259" key="2">
    <source>
        <dbReference type="Pfam" id="PF00561"/>
    </source>
</evidence>
<dbReference type="InterPro" id="IPR050266">
    <property type="entry name" value="AB_hydrolase_sf"/>
</dbReference>
<accession>A0AAF0CUE8</accession>
<dbReference type="EMBL" id="CP110232">
    <property type="protein sequence ID" value="WEG73061.1"/>
    <property type="molecule type" value="Genomic_DNA"/>
</dbReference>
<keyword evidence="1" id="KW-0812">Transmembrane</keyword>